<proteinExistence type="predicted"/>
<name>A0A2T7UR20_9RHOB</name>
<accession>A0A2T7UR20</accession>
<comment type="caution">
    <text evidence="2">The sequence shown here is derived from an EMBL/GenBank/DDBJ whole genome shotgun (WGS) entry which is preliminary data.</text>
</comment>
<protein>
    <submittedName>
        <fullName evidence="2">Uncharacterized protein</fullName>
    </submittedName>
</protein>
<feature type="region of interest" description="Disordered" evidence="1">
    <location>
        <begin position="141"/>
        <end position="193"/>
    </location>
</feature>
<dbReference type="Proteomes" id="UP000244810">
    <property type="component" value="Unassembled WGS sequence"/>
</dbReference>
<evidence type="ECO:0000313" key="2">
    <source>
        <dbReference type="EMBL" id="PVE47173.1"/>
    </source>
</evidence>
<dbReference type="AlphaFoldDB" id="A0A2T7UR20"/>
<dbReference type="EMBL" id="QDDR01000006">
    <property type="protein sequence ID" value="PVE47173.1"/>
    <property type="molecule type" value="Genomic_DNA"/>
</dbReference>
<gene>
    <name evidence="2" type="ORF">DDE23_13075</name>
</gene>
<feature type="compositionally biased region" description="Basic and acidic residues" evidence="1">
    <location>
        <begin position="163"/>
        <end position="174"/>
    </location>
</feature>
<keyword evidence="3" id="KW-1185">Reference proteome</keyword>
<organism evidence="2 3">
    <name type="scientific">Pararhodobacter aggregans</name>
    <dbReference type="NCBI Taxonomy" id="404875"/>
    <lineage>
        <taxon>Bacteria</taxon>
        <taxon>Pseudomonadati</taxon>
        <taxon>Pseudomonadota</taxon>
        <taxon>Alphaproteobacteria</taxon>
        <taxon>Rhodobacterales</taxon>
        <taxon>Paracoccaceae</taxon>
        <taxon>Pararhodobacter</taxon>
    </lineage>
</organism>
<evidence type="ECO:0000256" key="1">
    <source>
        <dbReference type="SAM" id="MobiDB-lite"/>
    </source>
</evidence>
<evidence type="ECO:0000313" key="3">
    <source>
        <dbReference type="Proteomes" id="UP000244810"/>
    </source>
</evidence>
<reference evidence="2 3" key="1">
    <citation type="journal article" date="2011" name="Syst. Appl. Microbiol.">
        <title>Defluviimonas denitrificans gen. nov., sp. nov., and Pararhodobacter aggregans gen. nov., sp. nov., non-phototrophic Rhodobacteraceae from the biofilter of a marine aquaculture.</title>
        <authorList>
            <person name="Foesel B.U."/>
            <person name="Drake H.L."/>
            <person name="Schramm A."/>
        </authorList>
    </citation>
    <scope>NUCLEOTIDE SEQUENCE [LARGE SCALE GENOMIC DNA]</scope>
    <source>
        <strain evidence="2 3">D1-19</strain>
    </source>
</reference>
<sequence>MVTPEQALYLAVMRLAVSDLIGGTRDEPGRADLIRKDAIAFFTDSIGPWADMRAEVCEAIDRDPDEVRAAIIETLEGGDLPNLGHVRGQQIEKSRALWRAQKSQNALIEAHRAKHEAKLKSLAKPAPVVASKPTRLPRIVRALPKPAPPPQAKPMPPAPKSSRVKETRRADKPWKCPPRSPEDDFWYGIAPSA</sequence>
<feature type="compositionally biased region" description="Pro residues" evidence="1">
    <location>
        <begin position="145"/>
        <end position="159"/>
    </location>
</feature>